<protein>
    <recommendedName>
        <fullName evidence="3">CHCH domain protein</fullName>
    </recommendedName>
</protein>
<name>A0A5B8IDA8_9VIRU</name>
<feature type="region of interest" description="Disordered" evidence="1">
    <location>
        <begin position="1"/>
        <end position="56"/>
    </location>
</feature>
<reference evidence="2" key="1">
    <citation type="submission" date="2018-11" db="EMBL/GenBank/DDBJ databases">
        <title>A distinct lineage of giant viruses engineers rhodopsin photosystems in predatory marine eukaryotes.</title>
        <authorList>
            <person name="Needham D.M."/>
            <person name="Yoshizawa S."/>
            <person name="Hosaka T."/>
            <person name="Poirier C."/>
            <person name="Choi C.-J."/>
            <person name="Hehenberger E."/>
            <person name="Irwin N.A.T."/>
            <person name="Wilken S."/>
            <person name="Yung C.-M."/>
            <person name="Bachy C."/>
            <person name="Kurihara R."/>
            <person name="Nakajima Y."/>
            <person name="Kojima K."/>
            <person name="Kimura-Someya T."/>
            <person name="Leonard G."/>
            <person name="Malmstrom R.R."/>
            <person name="Mende D."/>
            <person name="Olson D.K."/>
            <person name="Sudo Y."/>
            <person name="Sudek S."/>
            <person name="Richards T.A."/>
            <person name="DeLong E.F."/>
            <person name="Keeling P.J."/>
            <person name="Santoro A.E."/>
            <person name="Shirouzu M."/>
            <person name="Iwasaki W."/>
            <person name="Worden A.Z."/>
        </authorList>
    </citation>
    <scope>NUCLEOTIDE SEQUENCE</scope>
</reference>
<evidence type="ECO:0000313" key="2">
    <source>
        <dbReference type="EMBL" id="QDY51706.1"/>
    </source>
</evidence>
<gene>
    <name evidence="2" type="ORF">1_91</name>
</gene>
<evidence type="ECO:0000256" key="1">
    <source>
        <dbReference type="SAM" id="MobiDB-lite"/>
    </source>
</evidence>
<proteinExistence type="predicted"/>
<organism evidence="2">
    <name type="scientific">Mimiviridae sp. ChoanoV1</name>
    <dbReference type="NCBI Taxonomy" id="2596887"/>
    <lineage>
        <taxon>Viruses</taxon>
        <taxon>Varidnaviria</taxon>
        <taxon>Bamfordvirae</taxon>
        <taxon>Nucleocytoviricota</taxon>
        <taxon>Megaviricetes</taxon>
        <taxon>Imitervirales</taxon>
        <taxon>Schizomimiviridae</taxon>
    </lineage>
</organism>
<feature type="compositionally biased region" description="Polar residues" evidence="1">
    <location>
        <begin position="27"/>
        <end position="56"/>
    </location>
</feature>
<evidence type="ECO:0008006" key="3">
    <source>
        <dbReference type="Google" id="ProtNLM"/>
    </source>
</evidence>
<dbReference type="EMBL" id="MK250085">
    <property type="protein sequence ID" value="QDY51706.1"/>
    <property type="molecule type" value="Genomic_DNA"/>
</dbReference>
<sequence length="136" mass="15110">MPFIHRPRRTYSTDKGKKKHKPMVNKPTVNKPTVNKQTISPQKQPEQKSTVINNQPTLKDSIVQGAGIGMGAAIGSAAVNSLLNSTTQQVEEIPQVKNNVCNLFTEAYIKCVNNQTDSCKEIEYQLLNCLQNQKSI</sequence>
<accession>A0A5B8IDA8</accession>